<dbReference type="EMBL" id="CP061079">
    <property type="protein sequence ID" value="QNR45064.1"/>
    <property type="molecule type" value="Genomic_DNA"/>
</dbReference>
<evidence type="ECO:0000259" key="1">
    <source>
        <dbReference type="Pfam" id="PF00857"/>
    </source>
</evidence>
<dbReference type="Proteomes" id="UP000516316">
    <property type="component" value="Chromosome"/>
</dbReference>
<dbReference type="RefSeq" id="WP_009049069.1">
    <property type="nucleotide sequence ID" value="NZ_CATKQL010000011.1"/>
</dbReference>
<gene>
    <name evidence="2" type="ORF">HLB40_15280</name>
</gene>
<accession>A0AAP9VNT6</accession>
<evidence type="ECO:0000313" key="3">
    <source>
        <dbReference type="Proteomes" id="UP000516316"/>
    </source>
</evidence>
<dbReference type="InterPro" id="IPR036380">
    <property type="entry name" value="Isochorismatase-like_sf"/>
</dbReference>
<dbReference type="InterPro" id="IPR053152">
    <property type="entry name" value="Hydrolase_YcaC-like"/>
</dbReference>
<dbReference type="Pfam" id="PF00857">
    <property type="entry name" value="Isochorismatase"/>
    <property type="match status" value="1"/>
</dbReference>
<evidence type="ECO:0000313" key="2">
    <source>
        <dbReference type="EMBL" id="QNR45064.1"/>
    </source>
</evidence>
<dbReference type="Gene3D" id="3.40.50.850">
    <property type="entry name" value="Isochorismatase-like"/>
    <property type="match status" value="1"/>
</dbReference>
<feature type="domain" description="Isochorismatase-like" evidence="1">
    <location>
        <begin position="12"/>
        <end position="167"/>
    </location>
</feature>
<dbReference type="AlphaFoldDB" id="A0AAP9VNT6"/>
<dbReference type="SUPFAM" id="SSF52499">
    <property type="entry name" value="Isochorismatase-like hydrolases"/>
    <property type="match status" value="1"/>
</dbReference>
<proteinExistence type="predicted"/>
<organism evidence="2 3">
    <name type="scientific">Pseudomonas chlororaphis</name>
    <dbReference type="NCBI Taxonomy" id="587753"/>
    <lineage>
        <taxon>Bacteria</taxon>
        <taxon>Pseudomonadati</taxon>
        <taxon>Pseudomonadota</taxon>
        <taxon>Gammaproteobacteria</taxon>
        <taxon>Pseudomonadales</taxon>
        <taxon>Pseudomonadaceae</taxon>
        <taxon>Pseudomonas</taxon>
    </lineage>
</organism>
<reference evidence="2 3" key="1">
    <citation type="submission" date="2020-09" db="EMBL/GenBank/DDBJ databases">
        <title>The Genome Sequence of Pseudomonas chlororaphis strain Qlu-1 - A phenazine-derivative-producing strain.</title>
        <authorList>
            <person name="Li L."/>
            <person name="Liu K."/>
        </authorList>
    </citation>
    <scope>NUCLEOTIDE SEQUENCE [LARGE SCALE GENOMIC DNA]</scope>
    <source>
        <strain evidence="3">qlu-1</strain>
    </source>
</reference>
<dbReference type="InterPro" id="IPR000868">
    <property type="entry name" value="Isochorismatase-like_dom"/>
</dbReference>
<protein>
    <submittedName>
        <fullName evidence="2">Isochorismatase family protein</fullName>
    </submittedName>
</protein>
<dbReference type="PANTHER" id="PTHR43559">
    <property type="entry name" value="HYDROLASE YCAC-RELATED"/>
    <property type="match status" value="1"/>
</dbReference>
<name>A0AAP9VNT6_9PSED</name>
<sequence length="193" mass="20759">MHKNVYTAENAAMLLIDHQTGTISWTRSHDVEQVRKNAVQLAKIAKGVGMPLVLTSSMEENIQGPLIPELEEVAPDAFAKRVKRTGIVNAMHDPNYSNTVKATARKKVIVAGITTEICVVFPVLQLLDEGYHVQVVTDASASFTKTGDAAALRRMEQAGAVITSTAQVVSELAVDWTTPRGQALAELLGLGLV</sequence>
<dbReference type="PANTHER" id="PTHR43559:SF3">
    <property type="entry name" value="HYDROLASE YCAC-RELATED"/>
    <property type="match status" value="1"/>
</dbReference>